<feature type="coiled-coil region" evidence="1">
    <location>
        <begin position="147"/>
        <end position="202"/>
    </location>
</feature>
<feature type="coiled-coil region" evidence="1">
    <location>
        <begin position="22"/>
        <end position="49"/>
    </location>
</feature>
<proteinExistence type="predicted"/>
<organism evidence="3 4">
    <name type="scientific">Protea cynaroides</name>
    <dbReference type="NCBI Taxonomy" id="273540"/>
    <lineage>
        <taxon>Eukaryota</taxon>
        <taxon>Viridiplantae</taxon>
        <taxon>Streptophyta</taxon>
        <taxon>Embryophyta</taxon>
        <taxon>Tracheophyta</taxon>
        <taxon>Spermatophyta</taxon>
        <taxon>Magnoliopsida</taxon>
        <taxon>Proteales</taxon>
        <taxon>Proteaceae</taxon>
        <taxon>Protea</taxon>
    </lineage>
</organism>
<dbReference type="OrthoDB" id="1892195at2759"/>
<gene>
    <name evidence="3" type="ORF">NE237_032419</name>
</gene>
<dbReference type="InterPro" id="IPR045177">
    <property type="entry name" value="FDM1-5/IDN2"/>
</dbReference>
<evidence type="ECO:0000256" key="1">
    <source>
        <dbReference type="SAM" id="Coils"/>
    </source>
</evidence>
<dbReference type="PANTHER" id="PTHR21596:SF82">
    <property type="entry name" value="FACTOR OF DNA METHYLATION 5-LIKE"/>
    <property type="match status" value="1"/>
</dbReference>
<sequence>MANYMHDELQMGKLVCNLAKEIDVKNGKLEEMERKYAELSASYSRLMEEKQTIYQTYIEEMRKMQYIACNPYTWFLQKNKKLECDFESQRLELHQQAKEEGKHEAQDALVWEKVNVEKKKDKVNTMKAKLPMLQLQDIGTVNIFHLQKQIEDVAKELREKVDELEDLETLNRTLMVKERRSNNELQEARKELITNFEELFNKSTKIGIKRLGEINVEPLRKACLRKFQPEDWEVKSAEICSFWQDQIQNSDWQPFKKIDVNGILKETVDDNDEKLKELKEKWGDKVYDSVATALLELNEYNASGRYVVSELWNFKEGRKASLKEVIQHILNIPKTRKRQRR</sequence>
<dbReference type="Proteomes" id="UP001141806">
    <property type="component" value="Unassembled WGS sequence"/>
</dbReference>
<dbReference type="Pfam" id="PF03469">
    <property type="entry name" value="XH"/>
    <property type="match status" value="1"/>
</dbReference>
<evidence type="ECO:0000259" key="2">
    <source>
        <dbReference type="Pfam" id="PF03469"/>
    </source>
</evidence>
<feature type="domain" description="Factor of DNA methylation 1-5/IDN2" evidence="2">
    <location>
        <begin position="209"/>
        <end position="338"/>
    </location>
</feature>
<keyword evidence="1" id="KW-0175">Coiled coil</keyword>
<dbReference type="PANTHER" id="PTHR21596">
    <property type="entry name" value="RIBONUCLEASE P SUBUNIT P38"/>
    <property type="match status" value="1"/>
</dbReference>
<reference evidence="3" key="1">
    <citation type="journal article" date="2023" name="Plant J.">
        <title>The genome of the king protea, Protea cynaroides.</title>
        <authorList>
            <person name="Chang J."/>
            <person name="Duong T.A."/>
            <person name="Schoeman C."/>
            <person name="Ma X."/>
            <person name="Roodt D."/>
            <person name="Barker N."/>
            <person name="Li Z."/>
            <person name="Van de Peer Y."/>
            <person name="Mizrachi E."/>
        </authorList>
    </citation>
    <scope>NUCLEOTIDE SEQUENCE</scope>
    <source>
        <tissue evidence="3">Young leaves</tissue>
    </source>
</reference>
<accession>A0A9Q0R3G2</accession>
<name>A0A9Q0R3G2_9MAGN</name>
<dbReference type="EMBL" id="JAMYWD010000001">
    <property type="protein sequence ID" value="KAJ4981582.1"/>
    <property type="molecule type" value="Genomic_DNA"/>
</dbReference>
<dbReference type="InterPro" id="IPR005379">
    <property type="entry name" value="FDM1-5/IDN2_XH"/>
</dbReference>
<protein>
    <recommendedName>
        <fullName evidence="2">Factor of DNA methylation 1-5/IDN2 domain-containing protein</fullName>
    </recommendedName>
</protein>
<dbReference type="AlphaFoldDB" id="A0A9Q0R3G2"/>
<comment type="caution">
    <text evidence="3">The sequence shown here is derived from an EMBL/GenBank/DDBJ whole genome shotgun (WGS) entry which is preliminary data.</text>
</comment>
<evidence type="ECO:0000313" key="4">
    <source>
        <dbReference type="Proteomes" id="UP001141806"/>
    </source>
</evidence>
<evidence type="ECO:0000313" key="3">
    <source>
        <dbReference type="EMBL" id="KAJ4981582.1"/>
    </source>
</evidence>
<dbReference type="GO" id="GO:0080188">
    <property type="term" value="P:gene silencing by siRNA-directed DNA methylation"/>
    <property type="evidence" value="ECO:0007669"/>
    <property type="project" value="InterPro"/>
</dbReference>
<keyword evidence="4" id="KW-1185">Reference proteome</keyword>